<organism evidence="1">
    <name type="scientific">Salmonella enterica</name>
    <name type="common">Salmonella choleraesuis</name>
    <dbReference type="NCBI Taxonomy" id="28901"/>
    <lineage>
        <taxon>Bacteria</taxon>
        <taxon>Pseudomonadati</taxon>
        <taxon>Pseudomonadota</taxon>
        <taxon>Gammaproteobacteria</taxon>
        <taxon>Enterobacterales</taxon>
        <taxon>Enterobacteriaceae</taxon>
        <taxon>Salmonella</taxon>
    </lineage>
</organism>
<proteinExistence type="predicted"/>
<dbReference type="EMBL" id="DAAAJK010000151">
    <property type="protein sequence ID" value="HAA0767835.1"/>
    <property type="molecule type" value="Genomic_DNA"/>
</dbReference>
<evidence type="ECO:0000313" key="1">
    <source>
        <dbReference type="EMBL" id="HAA0767835.1"/>
    </source>
</evidence>
<reference evidence="1" key="2">
    <citation type="submission" date="2019-10" db="EMBL/GenBank/DDBJ databases">
        <authorList>
            <consortium name="NCBI Pathogen Detection Project"/>
        </authorList>
    </citation>
    <scope>NUCLEOTIDE SEQUENCE</scope>
    <source>
        <strain evidence="1">BCW_6231</strain>
    </source>
</reference>
<protein>
    <submittedName>
        <fullName evidence="1">Pyocin</fullName>
    </submittedName>
</protein>
<accession>A0A6V9ZC51</accession>
<sequence>MVAAASAILFPPAAGEGSDRVPGRDLNAMFALNAQLLAG</sequence>
<gene>
    <name evidence="1" type="ORF">GDL48_25860</name>
</gene>
<name>A0A6V9ZC51_SALER</name>
<feature type="non-terminal residue" evidence="1">
    <location>
        <position position="39"/>
    </location>
</feature>
<dbReference type="AlphaFoldDB" id="A0A6V9ZC51"/>
<reference evidence="1" key="1">
    <citation type="journal article" date="2018" name="Genome Biol.">
        <title>SKESA: strategic k-mer extension for scrupulous assemblies.</title>
        <authorList>
            <person name="Souvorov A."/>
            <person name="Agarwala R."/>
            <person name="Lipman D.J."/>
        </authorList>
    </citation>
    <scope>NUCLEOTIDE SEQUENCE</scope>
    <source>
        <strain evidence="1">BCW_6231</strain>
    </source>
</reference>
<comment type="caution">
    <text evidence="1">The sequence shown here is derived from an EMBL/GenBank/DDBJ whole genome shotgun (WGS) entry which is preliminary data.</text>
</comment>